<dbReference type="InterPro" id="IPR010131">
    <property type="entry name" value="MdtP/NodT-like"/>
</dbReference>
<evidence type="ECO:0000313" key="3">
    <source>
        <dbReference type="Proteomes" id="UP001596405"/>
    </source>
</evidence>
<keyword evidence="3" id="KW-1185">Reference proteome</keyword>
<comment type="caution">
    <text evidence="2">The sequence shown here is derived from an EMBL/GenBank/DDBJ whole genome shotgun (WGS) entry which is preliminary data.</text>
</comment>
<evidence type="ECO:0000313" key="2">
    <source>
        <dbReference type="EMBL" id="MFC6997056.1"/>
    </source>
</evidence>
<proteinExistence type="predicted"/>
<dbReference type="EMBL" id="JBHSYQ010000003">
    <property type="protein sequence ID" value="MFC6997056.1"/>
    <property type="molecule type" value="Genomic_DNA"/>
</dbReference>
<sequence length="423" mass="48159">MSSTKLYFLALLLFISSVARAQDSLQVQARGPVLSLDSVLMLIDQNNPMLLENQYRALAQNAMAEGARSQMAPMVGGGVFMYPYPGQKVMDPGDKGMFMVSAEQQITNPAKLKAREAYQLSRAGMEEAGRDYQYNQLRAQAKTAYYQWVVLERKMQVLRESQRIMEFMLKLAKVRYPYNQSSLGSIYKVEGRIGEIENMLVMTKGEMAMKNIQLNTLMNLPPDFKFAVVPLVKVPEPIAVIDTVDLSASRSDIRRLDRSIESMQLNLRLENLQRKPDFGVRLEGMVPRADMMPRMFSLMGMVSIPIAPWASKMYKANAKAIDLEIQGMQRGREGLLNEAVGMVRSMAVELQAKRTQVQNYETKIIPALRRNYETTLLSYEQNTGALPLVVDAWEAWNMAQMEYLNNLQQLYLIVVNYEKELEK</sequence>
<dbReference type="SUPFAM" id="SSF56954">
    <property type="entry name" value="Outer membrane efflux proteins (OEP)"/>
    <property type="match status" value="1"/>
</dbReference>
<organism evidence="2 3">
    <name type="scientific">Rufibacter roseus</name>
    <dbReference type="NCBI Taxonomy" id="1567108"/>
    <lineage>
        <taxon>Bacteria</taxon>
        <taxon>Pseudomonadati</taxon>
        <taxon>Bacteroidota</taxon>
        <taxon>Cytophagia</taxon>
        <taxon>Cytophagales</taxon>
        <taxon>Hymenobacteraceae</taxon>
        <taxon>Rufibacter</taxon>
    </lineage>
</organism>
<keyword evidence="1" id="KW-0732">Signal</keyword>
<name>A0ABW2DGX7_9BACT</name>
<protein>
    <submittedName>
        <fullName evidence="2">TolC family protein</fullName>
    </submittedName>
</protein>
<gene>
    <name evidence="2" type="ORF">ACFQHR_05430</name>
</gene>
<feature type="signal peptide" evidence="1">
    <location>
        <begin position="1"/>
        <end position="21"/>
    </location>
</feature>
<accession>A0ABW2DGX7</accession>
<reference evidence="3" key="1">
    <citation type="journal article" date="2019" name="Int. J. Syst. Evol. Microbiol.">
        <title>The Global Catalogue of Microorganisms (GCM) 10K type strain sequencing project: providing services to taxonomists for standard genome sequencing and annotation.</title>
        <authorList>
            <consortium name="The Broad Institute Genomics Platform"/>
            <consortium name="The Broad Institute Genome Sequencing Center for Infectious Disease"/>
            <person name="Wu L."/>
            <person name="Ma J."/>
        </authorList>
    </citation>
    <scope>NUCLEOTIDE SEQUENCE [LARGE SCALE GENOMIC DNA]</scope>
    <source>
        <strain evidence="3">CGMCC 4.7393</strain>
    </source>
</reference>
<dbReference type="Proteomes" id="UP001596405">
    <property type="component" value="Unassembled WGS sequence"/>
</dbReference>
<feature type="chain" id="PRO_5047461824" evidence="1">
    <location>
        <begin position="22"/>
        <end position="423"/>
    </location>
</feature>
<evidence type="ECO:0000256" key="1">
    <source>
        <dbReference type="SAM" id="SignalP"/>
    </source>
</evidence>
<dbReference type="RefSeq" id="WP_066623049.1">
    <property type="nucleotide sequence ID" value="NZ_JBHSYQ010000003.1"/>
</dbReference>
<dbReference type="PANTHER" id="PTHR30203">
    <property type="entry name" value="OUTER MEMBRANE CATION EFFLUX PROTEIN"/>
    <property type="match status" value="1"/>
</dbReference>
<dbReference type="PANTHER" id="PTHR30203:SF24">
    <property type="entry name" value="BLR4935 PROTEIN"/>
    <property type="match status" value="1"/>
</dbReference>
<dbReference type="Gene3D" id="1.20.1600.10">
    <property type="entry name" value="Outer membrane efflux proteins (OEP)"/>
    <property type="match status" value="1"/>
</dbReference>